<evidence type="ECO:0000256" key="6">
    <source>
        <dbReference type="ARBA" id="ARBA00022989"/>
    </source>
</evidence>
<evidence type="ECO:0000256" key="4">
    <source>
        <dbReference type="ARBA" id="ARBA00022475"/>
    </source>
</evidence>
<keyword evidence="11" id="KW-1185">Reference proteome</keyword>
<sequence>MTAVAAPSARTFHASDLAYVAVFAALIAAMSLMPAIPVGGFGVPITLQTLAISLTALCLGPWLGAAAVGLYLLVGTAGLPVFAGGKAGLGVWAGPTAGYLVAFLVSVVVVGYAARLVTRRGVTRLTPVWLFLVLVASRVLVTYPLGTLGIARATGSTFGEVWLADLTYWPGDVLKSIVAVLVAYAVYKAFPRLLRR</sequence>
<organism evidence="10 11">
    <name type="scientific">Tessaracoccus oleiagri</name>
    <dbReference type="NCBI Taxonomy" id="686624"/>
    <lineage>
        <taxon>Bacteria</taxon>
        <taxon>Bacillati</taxon>
        <taxon>Actinomycetota</taxon>
        <taxon>Actinomycetes</taxon>
        <taxon>Propionibacteriales</taxon>
        <taxon>Propionibacteriaceae</taxon>
        <taxon>Tessaracoccus</taxon>
    </lineage>
</organism>
<dbReference type="Pfam" id="PF02632">
    <property type="entry name" value="BioY"/>
    <property type="match status" value="1"/>
</dbReference>
<proteinExistence type="inferred from homology"/>
<name>A0A1G9LKT3_9ACTN</name>
<evidence type="ECO:0000256" key="3">
    <source>
        <dbReference type="ARBA" id="ARBA00022448"/>
    </source>
</evidence>
<keyword evidence="4 8" id="KW-1003">Cell membrane</keyword>
<dbReference type="Proteomes" id="UP000199475">
    <property type="component" value="Unassembled WGS sequence"/>
</dbReference>
<feature type="transmembrane region" description="Helical" evidence="9">
    <location>
        <begin position="17"/>
        <end position="38"/>
    </location>
</feature>
<keyword evidence="7 8" id="KW-0472">Membrane</keyword>
<dbReference type="PANTHER" id="PTHR34295">
    <property type="entry name" value="BIOTIN TRANSPORTER BIOY"/>
    <property type="match status" value="1"/>
</dbReference>
<comment type="similarity">
    <text evidence="2 8">Belongs to the BioY family.</text>
</comment>
<evidence type="ECO:0000256" key="1">
    <source>
        <dbReference type="ARBA" id="ARBA00004651"/>
    </source>
</evidence>
<comment type="subcellular location">
    <subcellularLocation>
        <location evidence="1 8">Cell membrane</location>
        <topology evidence="1 8">Multi-pass membrane protein</topology>
    </subcellularLocation>
</comment>
<dbReference type="PANTHER" id="PTHR34295:SF4">
    <property type="entry name" value="BIOTIN TRANSPORTER BIOY-RELATED"/>
    <property type="match status" value="1"/>
</dbReference>
<feature type="transmembrane region" description="Helical" evidence="9">
    <location>
        <begin position="166"/>
        <end position="187"/>
    </location>
</feature>
<keyword evidence="3 8" id="KW-0813">Transport</keyword>
<evidence type="ECO:0000313" key="10">
    <source>
        <dbReference type="EMBL" id="SDL62550.1"/>
    </source>
</evidence>
<feature type="transmembrane region" description="Helical" evidence="9">
    <location>
        <begin position="92"/>
        <end position="114"/>
    </location>
</feature>
<dbReference type="AlphaFoldDB" id="A0A1G9LKT3"/>
<dbReference type="EMBL" id="FNGP01000004">
    <property type="protein sequence ID" value="SDL62550.1"/>
    <property type="molecule type" value="Genomic_DNA"/>
</dbReference>
<dbReference type="PIRSF" id="PIRSF016661">
    <property type="entry name" value="BioY"/>
    <property type="match status" value="1"/>
</dbReference>
<keyword evidence="5 9" id="KW-0812">Transmembrane</keyword>
<keyword evidence="6 9" id="KW-1133">Transmembrane helix</keyword>
<gene>
    <name evidence="10" type="ORF">SAMN04488242_2148</name>
</gene>
<evidence type="ECO:0000313" key="11">
    <source>
        <dbReference type="Proteomes" id="UP000199475"/>
    </source>
</evidence>
<dbReference type="RefSeq" id="WP_093252646.1">
    <property type="nucleotide sequence ID" value="NZ_FNGP01000004.1"/>
</dbReference>
<protein>
    <recommendedName>
        <fullName evidence="8">Biotin transporter</fullName>
    </recommendedName>
</protein>
<dbReference type="OrthoDB" id="9803495at2"/>
<evidence type="ECO:0000256" key="5">
    <source>
        <dbReference type="ARBA" id="ARBA00022692"/>
    </source>
</evidence>
<reference evidence="10 11" key="1">
    <citation type="submission" date="2016-10" db="EMBL/GenBank/DDBJ databases">
        <authorList>
            <person name="de Groot N.N."/>
        </authorList>
    </citation>
    <scope>NUCLEOTIDE SEQUENCE [LARGE SCALE GENOMIC DNA]</scope>
    <source>
        <strain evidence="10 11">CGMCC 1.9159</strain>
    </source>
</reference>
<dbReference type="GO" id="GO:0015225">
    <property type="term" value="F:biotin transmembrane transporter activity"/>
    <property type="evidence" value="ECO:0007669"/>
    <property type="project" value="UniProtKB-UniRule"/>
</dbReference>
<evidence type="ECO:0000256" key="9">
    <source>
        <dbReference type="SAM" id="Phobius"/>
    </source>
</evidence>
<evidence type="ECO:0000256" key="2">
    <source>
        <dbReference type="ARBA" id="ARBA00010692"/>
    </source>
</evidence>
<dbReference type="STRING" id="686624.SAMN04488242_2148"/>
<feature type="transmembrane region" description="Helical" evidence="9">
    <location>
        <begin position="50"/>
        <end position="72"/>
    </location>
</feature>
<evidence type="ECO:0000256" key="7">
    <source>
        <dbReference type="ARBA" id="ARBA00023136"/>
    </source>
</evidence>
<feature type="transmembrane region" description="Helical" evidence="9">
    <location>
        <begin position="126"/>
        <end position="146"/>
    </location>
</feature>
<accession>A0A1G9LKT3</accession>
<dbReference type="InterPro" id="IPR003784">
    <property type="entry name" value="BioY"/>
</dbReference>
<dbReference type="Gene3D" id="1.10.1760.20">
    <property type="match status" value="1"/>
</dbReference>
<evidence type="ECO:0000256" key="8">
    <source>
        <dbReference type="PIRNR" id="PIRNR016661"/>
    </source>
</evidence>
<dbReference type="GO" id="GO:0005886">
    <property type="term" value="C:plasma membrane"/>
    <property type="evidence" value="ECO:0007669"/>
    <property type="project" value="UniProtKB-SubCell"/>
</dbReference>